<name>A0A0S2MNL5_9COLE</name>
<keyword evidence="5 12" id="KW-0138">CF(0)</keyword>
<reference evidence="14" key="1">
    <citation type="submission" date="2012-06" db="EMBL/GenBank/DDBJ databases">
        <title>Mitogenomics of the Coleoptera under dense taxon sampling.</title>
        <authorList>
            <person name="Timmermans M.J.T.N."/>
            <person name="Lim J."/>
            <person name="Dodsworth S."/>
            <person name="Haran J."/>
            <person name="Ahrens D."/>
            <person name="Bocak L."/>
            <person name="London A."/>
            <person name="Culverwell L."/>
            <person name="Vogler A.P."/>
        </authorList>
    </citation>
    <scope>NUCLEOTIDE SEQUENCE</scope>
</reference>
<organism evidence="14">
    <name type="scientific">Brachynopus latus</name>
    <dbReference type="NCBI Taxonomy" id="1205592"/>
    <lineage>
        <taxon>Eukaryota</taxon>
        <taxon>Metazoa</taxon>
        <taxon>Ecdysozoa</taxon>
        <taxon>Arthropoda</taxon>
        <taxon>Hexapoda</taxon>
        <taxon>Insecta</taxon>
        <taxon>Pterygota</taxon>
        <taxon>Neoptera</taxon>
        <taxon>Endopterygota</taxon>
        <taxon>Coleoptera</taxon>
        <taxon>Polyphaga</taxon>
        <taxon>Staphyliniformia</taxon>
        <taxon>Staphylinidae</taxon>
        <taxon>Oxytelinae group</taxon>
        <taxon>Scaphidiinae</taxon>
        <taxon>Brachynopus</taxon>
    </lineage>
</organism>
<evidence type="ECO:0000256" key="2">
    <source>
        <dbReference type="ARBA" id="ARBA00008892"/>
    </source>
</evidence>
<keyword evidence="10 12" id="KW-0496">Mitochondrion</keyword>
<keyword evidence="9 12" id="KW-0406">Ion transport</keyword>
<evidence type="ECO:0000256" key="1">
    <source>
        <dbReference type="ARBA" id="ARBA00004304"/>
    </source>
</evidence>
<evidence type="ECO:0000256" key="5">
    <source>
        <dbReference type="ARBA" id="ARBA00022547"/>
    </source>
</evidence>
<dbReference type="GO" id="GO:0015986">
    <property type="term" value="P:proton motive force-driven ATP synthesis"/>
    <property type="evidence" value="ECO:0007669"/>
    <property type="project" value="InterPro"/>
</dbReference>
<evidence type="ECO:0000256" key="6">
    <source>
        <dbReference type="ARBA" id="ARBA00022692"/>
    </source>
</evidence>
<dbReference type="EMBL" id="JX412745">
    <property type="protein sequence ID" value="ALO76323.1"/>
    <property type="molecule type" value="Genomic_DNA"/>
</dbReference>
<keyword evidence="7 12" id="KW-0375">Hydrogen ion transport</keyword>
<evidence type="ECO:0000256" key="13">
    <source>
        <dbReference type="SAM" id="Phobius"/>
    </source>
</evidence>
<gene>
    <name evidence="14" type="primary">atp8</name>
</gene>
<evidence type="ECO:0000256" key="11">
    <source>
        <dbReference type="ARBA" id="ARBA00023136"/>
    </source>
</evidence>
<keyword evidence="4 12" id="KW-0813">Transport</keyword>
<keyword evidence="8 13" id="KW-1133">Transmembrane helix</keyword>
<accession>A0A0S2MNL5</accession>
<comment type="similarity">
    <text evidence="2 12">Belongs to the ATPase protein 8 family.</text>
</comment>
<keyword evidence="6 12" id="KW-0812">Transmembrane</keyword>
<feature type="transmembrane region" description="Helical" evidence="13">
    <location>
        <begin position="6"/>
        <end position="26"/>
    </location>
</feature>
<evidence type="ECO:0000256" key="12">
    <source>
        <dbReference type="RuleBase" id="RU003661"/>
    </source>
</evidence>
<dbReference type="GO" id="GO:0045259">
    <property type="term" value="C:proton-transporting ATP synthase complex"/>
    <property type="evidence" value="ECO:0007669"/>
    <property type="project" value="UniProtKB-KW"/>
</dbReference>
<evidence type="ECO:0000256" key="4">
    <source>
        <dbReference type="ARBA" id="ARBA00022448"/>
    </source>
</evidence>
<keyword evidence="11 13" id="KW-0472">Membrane</keyword>
<dbReference type="GO" id="GO:0031966">
    <property type="term" value="C:mitochondrial membrane"/>
    <property type="evidence" value="ECO:0007669"/>
    <property type="project" value="UniProtKB-SubCell"/>
</dbReference>
<evidence type="ECO:0000313" key="14">
    <source>
        <dbReference type="EMBL" id="ALO76323.1"/>
    </source>
</evidence>
<evidence type="ECO:0000256" key="8">
    <source>
        <dbReference type="ARBA" id="ARBA00022989"/>
    </source>
</evidence>
<comment type="subunit">
    <text evidence="3">F-type ATPases have 2 components, CF(1) - the catalytic core - and CF(0) - the membrane proton channel.</text>
</comment>
<dbReference type="AlphaFoldDB" id="A0A0S2MNL5"/>
<dbReference type="GO" id="GO:0015078">
    <property type="term" value="F:proton transmembrane transporter activity"/>
    <property type="evidence" value="ECO:0007669"/>
    <property type="project" value="InterPro"/>
</dbReference>
<geneLocation type="mitochondrion" evidence="14"/>
<dbReference type="InterPro" id="IPR001421">
    <property type="entry name" value="ATP8_metazoa"/>
</dbReference>
<sequence length="51" mass="6417">MPQMMPLNWLMMFIFFTMTFLIFNSLNYFSFKYLPKNINLTIKKKTLNWKW</sequence>
<protein>
    <recommendedName>
        <fullName evidence="12">ATP synthase complex subunit 8</fullName>
    </recommendedName>
</protein>
<dbReference type="Pfam" id="PF00895">
    <property type="entry name" value="ATP-synt_8"/>
    <property type="match status" value="1"/>
</dbReference>
<comment type="subcellular location">
    <subcellularLocation>
        <location evidence="1 12">Mitochondrion membrane</location>
        <topology evidence="1 12">Single-pass membrane protein</topology>
    </subcellularLocation>
</comment>
<evidence type="ECO:0000256" key="7">
    <source>
        <dbReference type="ARBA" id="ARBA00022781"/>
    </source>
</evidence>
<evidence type="ECO:0000256" key="10">
    <source>
        <dbReference type="ARBA" id="ARBA00023128"/>
    </source>
</evidence>
<evidence type="ECO:0000256" key="9">
    <source>
        <dbReference type="ARBA" id="ARBA00023065"/>
    </source>
</evidence>
<proteinExistence type="inferred from homology"/>
<evidence type="ECO:0000256" key="3">
    <source>
        <dbReference type="ARBA" id="ARBA00011291"/>
    </source>
</evidence>